<keyword evidence="2" id="KW-1185">Reference proteome</keyword>
<evidence type="ECO:0000313" key="2">
    <source>
        <dbReference type="Proteomes" id="UP000492821"/>
    </source>
</evidence>
<sequence length="68" mass="7475">MSAASSTDFSHDAMFVIATSPVGIVMNMYSFYVFSYMNAKGLVVCVSPLDSHFMPLNDFSSVPSTPYY</sequence>
<dbReference type="Proteomes" id="UP000492821">
    <property type="component" value="Unassembled WGS sequence"/>
</dbReference>
<dbReference type="WBParaSite" id="Pan_g14299.t1">
    <property type="protein sequence ID" value="Pan_g14299.t1"/>
    <property type="gene ID" value="Pan_g14299"/>
</dbReference>
<protein>
    <submittedName>
        <fullName evidence="3">WS_DGAT_C domain-containing protein</fullName>
    </submittedName>
</protein>
<evidence type="ECO:0000313" key="3">
    <source>
        <dbReference type="WBParaSite" id="Pan_g14299.t1"/>
    </source>
</evidence>
<reference evidence="3" key="2">
    <citation type="submission" date="2020-10" db="UniProtKB">
        <authorList>
            <consortium name="WormBaseParasite"/>
        </authorList>
    </citation>
    <scope>IDENTIFICATION</scope>
</reference>
<keyword evidence="1" id="KW-0472">Membrane</keyword>
<organism evidence="2 3">
    <name type="scientific">Panagrellus redivivus</name>
    <name type="common">Microworm</name>
    <dbReference type="NCBI Taxonomy" id="6233"/>
    <lineage>
        <taxon>Eukaryota</taxon>
        <taxon>Metazoa</taxon>
        <taxon>Ecdysozoa</taxon>
        <taxon>Nematoda</taxon>
        <taxon>Chromadorea</taxon>
        <taxon>Rhabditida</taxon>
        <taxon>Tylenchina</taxon>
        <taxon>Panagrolaimomorpha</taxon>
        <taxon>Panagrolaimoidea</taxon>
        <taxon>Panagrolaimidae</taxon>
        <taxon>Panagrellus</taxon>
    </lineage>
</organism>
<name>A0A7E4ZSC9_PANRE</name>
<proteinExistence type="predicted"/>
<reference evidence="2" key="1">
    <citation type="journal article" date="2013" name="Genetics">
        <title>The draft genome and transcriptome of Panagrellus redivivus are shaped by the harsh demands of a free-living lifestyle.</title>
        <authorList>
            <person name="Srinivasan J."/>
            <person name="Dillman A.R."/>
            <person name="Macchietto M.G."/>
            <person name="Heikkinen L."/>
            <person name="Lakso M."/>
            <person name="Fracchia K.M."/>
            <person name="Antoshechkin I."/>
            <person name="Mortazavi A."/>
            <person name="Wong G."/>
            <person name="Sternberg P.W."/>
        </authorList>
    </citation>
    <scope>NUCLEOTIDE SEQUENCE [LARGE SCALE GENOMIC DNA]</scope>
    <source>
        <strain evidence="2">MT8872</strain>
    </source>
</reference>
<dbReference type="AlphaFoldDB" id="A0A7E4ZSC9"/>
<keyword evidence="1" id="KW-1133">Transmembrane helix</keyword>
<accession>A0A7E4ZSC9</accession>
<evidence type="ECO:0000256" key="1">
    <source>
        <dbReference type="SAM" id="Phobius"/>
    </source>
</evidence>
<keyword evidence="1" id="KW-0812">Transmembrane</keyword>
<feature type="transmembrane region" description="Helical" evidence="1">
    <location>
        <begin position="13"/>
        <end position="34"/>
    </location>
</feature>